<evidence type="ECO:0000313" key="7">
    <source>
        <dbReference type="EMBL" id="GAG96865.1"/>
    </source>
</evidence>
<keyword evidence="5" id="KW-0012">Acyltransferase</keyword>
<dbReference type="GO" id="GO:0008811">
    <property type="term" value="F:chloramphenicol O-acetyltransferase activity"/>
    <property type="evidence" value="ECO:0007669"/>
    <property type="project" value="UniProtKB-EC"/>
</dbReference>
<evidence type="ECO:0000256" key="6">
    <source>
        <dbReference type="ARBA" id="ARBA00047633"/>
    </source>
</evidence>
<dbReference type="PANTHER" id="PTHR43300">
    <property type="entry name" value="ACETYLTRANSFERASE"/>
    <property type="match status" value="1"/>
</dbReference>
<proteinExistence type="predicted"/>
<dbReference type="EMBL" id="BART01021159">
    <property type="protein sequence ID" value="GAG96865.1"/>
    <property type="molecule type" value="Genomic_DNA"/>
</dbReference>
<protein>
    <recommendedName>
        <fullName evidence="2">Chloramphenicol acetyltransferase</fullName>
        <ecNumber evidence="1">2.3.1.28</ecNumber>
    </recommendedName>
</protein>
<comment type="catalytic activity">
    <reaction evidence="6">
        <text>chloramphenicol + acetyl-CoA = chloramphenicol 3-acetate + CoA</text>
        <dbReference type="Rhea" id="RHEA:18421"/>
        <dbReference type="ChEBI" id="CHEBI:16730"/>
        <dbReference type="ChEBI" id="CHEBI:17698"/>
        <dbReference type="ChEBI" id="CHEBI:57287"/>
        <dbReference type="ChEBI" id="CHEBI:57288"/>
        <dbReference type="EC" id="2.3.1.28"/>
    </reaction>
</comment>
<sequence>DNYEGEGFVGLKLFDNKYRKIAYKDVILEKHSHIGMGCIIMPGVTIGEGCSIGAGSLVTKSMPPWTICYGSPCKPIKGKPWKKQLSMEKEFLKEYYG</sequence>
<dbReference type="AlphaFoldDB" id="X1BPD2"/>
<dbReference type="InterPro" id="IPR011004">
    <property type="entry name" value="Trimer_LpxA-like_sf"/>
</dbReference>
<evidence type="ECO:0000256" key="4">
    <source>
        <dbReference type="ARBA" id="ARBA00023251"/>
    </source>
</evidence>
<comment type="caution">
    <text evidence="7">The sequence shown here is derived from an EMBL/GenBank/DDBJ whole genome shotgun (WGS) entry which is preliminary data.</text>
</comment>
<dbReference type="EC" id="2.3.1.28" evidence="1"/>
<dbReference type="CDD" id="cd04647">
    <property type="entry name" value="LbH_MAT_like"/>
    <property type="match status" value="1"/>
</dbReference>
<reference evidence="7" key="1">
    <citation type="journal article" date="2014" name="Front. Microbiol.">
        <title>High frequency of phylogenetically diverse reductive dehalogenase-homologous genes in deep subseafloor sedimentary metagenomes.</title>
        <authorList>
            <person name="Kawai M."/>
            <person name="Futagami T."/>
            <person name="Toyoda A."/>
            <person name="Takaki Y."/>
            <person name="Nishi S."/>
            <person name="Hori S."/>
            <person name="Arai W."/>
            <person name="Tsubouchi T."/>
            <person name="Morono Y."/>
            <person name="Uchiyama I."/>
            <person name="Ito T."/>
            <person name="Fujiyama A."/>
            <person name="Inagaki F."/>
            <person name="Takami H."/>
        </authorList>
    </citation>
    <scope>NUCLEOTIDE SEQUENCE</scope>
    <source>
        <strain evidence="7">Expedition CK06-06</strain>
    </source>
</reference>
<feature type="non-terminal residue" evidence="7">
    <location>
        <position position="1"/>
    </location>
</feature>
<dbReference type="InterPro" id="IPR050179">
    <property type="entry name" value="Trans_hexapeptide_repeat"/>
</dbReference>
<keyword evidence="3" id="KW-0808">Transferase</keyword>
<organism evidence="7">
    <name type="scientific">marine sediment metagenome</name>
    <dbReference type="NCBI Taxonomy" id="412755"/>
    <lineage>
        <taxon>unclassified sequences</taxon>
        <taxon>metagenomes</taxon>
        <taxon>ecological metagenomes</taxon>
    </lineage>
</organism>
<evidence type="ECO:0000256" key="2">
    <source>
        <dbReference type="ARBA" id="ARBA00020291"/>
    </source>
</evidence>
<dbReference type="SUPFAM" id="SSF51161">
    <property type="entry name" value="Trimeric LpxA-like enzymes"/>
    <property type="match status" value="1"/>
</dbReference>
<keyword evidence="4" id="KW-0046">Antibiotic resistance</keyword>
<evidence type="ECO:0000256" key="3">
    <source>
        <dbReference type="ARBA" id="ARBA00022679"/>
    </source>
</evidence>
<dbReference type="InterPro" id="IPR001451">
    <property type="entry name" value="Hexapep"/>
</dbReference>
<accession>X1BPD2</accession>
<evidence type="ECO:0000256" key="1">
    <source>
        <dbReference type="ARBA" id="ARBA00013235"/>
    </source>
</evidence>
<dbReference type="PANTHER" id="PTHR43300:SF12">
    <property type="entry name" value="CHLORAMPHENICOL ACETYLTRANSFERASE"/>
    <property type="match status" value="1"/>
</dbReference>
<dbReference type="Pfam" id="PF00132">
    <property type="entry name" value="Hexapep"/>
    <property type="match status" value="1"/>
</dbReference>
<evidence type="ECO:0000256" key="5">
    <source>
        <dbReference type="ARBA" id="ARBA00023315"/>
    </source>
</evidence>
<name>X1BPD2_9ZZZZ</name>
<gene>
    <name evidence="7" type="ORF">S01H4_39123</name>
</gene>
<dbReference type="GO" id="GO:0046677">
    <property type="term" value="P:response to antibiotic"/>
    <property type="evidence" value="ECO:0007669"/>
    <property type="project" value="UniProtKB-KW"/>
</dbReference>
<dbReference type="Gene3D" id="2.160.10.10">
    <property type="entry name" value="Hexapeptide repeat proteins"/>
    <property type="match status" value="1"/>
</dbReference>